<keyword evidence="3" id="KW-0732">Signal</keyword>
<sequence length="364" mass="38601">MRKLFKLLAIAGAAGMAPMLVGATAVEAADYVVSDKGADIKPLCGKKPMKVALVDGVGSNTWRKIAVAEFKDELSKCSNVTDVLYADSLGDQQKYNSDLNSMASMGVNVLVTFTDYGDAALPAYRSAYDGGSTVVVPYYSKISGTPGQDFSVNVYQDQAFIGKLWADWVNKTLGGKGNIVMLGGTPGATSSEQFLDGLKEGLKPYPGIKMLDENYIVTNWNPADAQRAVAGLIAKYPQIDAIVSDSGMATIAATKAYEQAGLPIPPEATINGINEMGCRYEDLKAAGKGWKHFAVDGATSMVRFAVRAGVAAYQETASTEPTVIVPYVYADTEAGKPPRCNRAAPPDADLSSTLSEDKLKAVFK</sequence>
<keyword evidence="6" id="KW-1185">Reference proteome</keyword>
<organism evidence="5 6">
    <name type="scientific">Rhizobium multihospitium</name>
    <dbReference type="NCBI Taxonomy" id="410764"/>
    <lineage>
        <taxon>Bacteria</taxon>
        <taxon>Pseudomonadati</taxon>
        <taxon>Pseudomonadota</taxon>
        <taxon>Alphaproteobacteria</taxon>
        <taxon>Hyphomicrobiales</taxon>
        <taxon>Rhizobiaceae</taxon>
        <taxon>Rhizobium/Agrobacterium group</taxon>
        <taxon>Rhizobium</taxon>
    </lineage>
</organism>
<dbReference type="EMBL" id="FMAG01000010">
    <property type="protein sequence ID" value="SCB46801.1"/>
    <property type="molecule type" value="Genomic_DNA"/>
</dbReference>
<evidence type="ECO:0000313" key="5">
    <source>
        <dbReference type="EMBL" id="SCB46801.1"/>
    </source>
</evidence>
<feature type="chain" id="PRO_5008686168" evidence="3">
    <location>
        <begin position="29"/>
        <end position="364"/>
    </location>
</feature>
<dbReference type="RefSeq" id="WP_092717951.1">
    <property type="nucleotide sequence ID" value="NZ_FMAG01000010.1"/>
</dbReference>
<evidence type="ECO:0000256" key="1">
    <source>
        <dbReference type="ARBA" id="ARBA00004418"/>
    </source>
</evidence>
<dbReference type="InterPro" id="IPR025997">
    <property type="entry name" value="SBP_2_dom"/>
</dbReference>
<dbReference type="Proteomes" id="UP000199101">
    <property type="component" value="Unassembled WGS sequence"/>
</dbReference>
<dbReference type="STRING" id="410764.GA0061103_0010"/>
<reference evidence="6" key="1">
    <citation type="submission" date="2016-08" db="EMBL/GenBank/DDBJ databases">
        <authorList>
            <person name="Varghese N."/>
            <person name="Submissions Spin"/>
        </authorList>
    </citation>
    <scope>NUCLEOTIDE SEQUENCE [LARGE SCALE GENOMIC DNA]</scope>
    <source>
        <strain evidence="6">HAMBI 2975</strain>
    </source>
</reference>
<name>A0A1C3X3J5_9HYPH</name>
<evidence type="ECO:0000256" key="2">
    <source>
        <dbReference type="ARBA" id="ARBA00007639"/>
    </source>
</evidence>
<dbReference type="SUPFAM" id="SSF53822">
    <property type="entry name" value="Periplasmic binding protein-like I"/>
    <property type="match status" value="1"/>
</dbReference>
<feature type="signal peptide" evidence="3">
    <location>
        <begin position="1"/>
        <end position="28"/>
    </location>
</feature>
<gene>
    <name evidence="5" type="ORF">GA0061103_0010</name>
</gene>
<accession>A0A1C3X3J5</accession>
<evidence type="ECO:0000313" key="6">
    <source>
        <dbReference type="Proteomes" id="UP000199101"/>
    </source>
</evidence>
<dbReference type="Pfam" id="PF13407">
    <property type="entry name" value="Peripla_BP_4"/>
    <property type="match status" value="1"/>
</dbReference>
<dbReference type="PANTHER" id="PTHR30036">
    <property type="entry name" value="D-XYLOSE-BINDING PERIPLASMIC PROTEIN"/>
    <property type="match status" value="1"/>
</dbReference>
<dbReference type="Gene3D" id="3.40.50.2300">
    <property type="match status" value="2"/>
</dbReference>
<dbReference type="OrthoDB" id="9066846at2"/>
<protein>
    <submittedName>
        <fullName evidence="5">Ribose transport system substrate-binding protein</fullName>
    </submittedName>
</protein>
<evidence type="ECO:0000259" key="4">
    <source>
        <dbReference type="Pfam" id="PF13407"/>
    </source>
</evidence>
<feature type="domain" description="Periplasmic binding protein" evidence="4">
    <location>
        <begin position="57"/>
        <end position="263"/>
    </location>
</feature>
<dbReference type="AlphaFoldDB" id="A0A1C3X3J5"/>
<dbReference type="InterPro" id="IPR028082">
    <property type="entry name" value="Peripla_BP_I"/>
</dbReference>
<evidence type="ECO:0000256" key="3">
    <source>
        <dbReference type="SAM" id="SignalP"/>
    </source>
</evidence>
<proteinExistence type="inferred from homology"/>
<dbReference type="InterPro" id="IPR050555">
    <property type="entry name" value="Bact_Solute-Bind_Prot2"/>
</dbReference>
<dbReference type="GO" id="GO:0030288">
    <property type="term" value="C:outer membrane-bounded periplasmic space"/>
    <property type="evidence" value="ECO:0007669"/>
    <property type="project" value="TreeGrafter"/>
</dbReference>
<comment type="similarity">
    <text evidence="2">Belongs to the bacterial solute-binding protein 2 family.</text>
</comment>
<comment type="subcellular location">
    <subcellularLocation>
        <location evidence="1">Periplasm</location>
    </subcellularLocation>
</comment>
<dbReference type="GO" id="GO:0030246">
    <property type="term" value="F:carbohydrate binding"/>
    <property type="evidence" value="ECO:0007669"/>
    <property type="project" value="TreeGrafter"/>
</dbReference>